<dbReference type="PROSITE" id="PS50931">
    <property type="entry name" value="HTH_LYSR"/>
    <property type="match status" value="1"/>
</dbReference>
<dbReference type="Pfam" id="PF03466">
    <property type="entry name" value="LysR_substrate"/>
    <property type="match status" value="1"/>
</dbReference>
<keyword evidence="4" id="KW-0804">Transcription</keyword>
<dbReference type="InterPro" id="IPR050389">
    <property type="entry name" value="LysR-type_TF"/>
</dbReference>
<dbReference type="CDD" id="cd08417">
    <property type="entry name" value="PBP2_Nitroaromatics_like"/>
    <property type="match status" value="1"/>
</dbReference>
<dbReference type="EMBL" id="AP018786">
    <property type="protein sequence ID" value="BBF23773.1"/>
    <property type="molecule type" value="Genomic_DNA"/>
</dbReference>
<dbReference type="InterPro" id="IPR036390">
    <property type="entry name" value="WH_DNA-bd_sf"/>
</dbReference>
<protein>
    <submittedName>
        <fullName evidence="6">LysR family transcriptional regulator</fullName>
    </submittedName>
</protein>
<reference evidence="6 7" key="1">
    <citation type="journal article" date="2018" name="Int. J. Syst. Evol. Microbiol.">
        <title>Mesosutterella multiformis gen. nov., sp. nov., a member of the family Sutterellaceae and Sutterella megalosphaeroides sp. nov., isolated from human faeces.</title>
        <authorList>
            <person name="Sakamoto M."/>
            <person name="Ikeyama N."/>
            <person name="Kunihiro T."/>
            <person name="Iino T."/>
            <person name="Yuki M."/>
            <person name="Ohkuma M."/>
        </authorList>
    </citation>
    <scope>NUCLEOTIDE SEQUENCE [LARGE SCALE GENOMIC DNA]</scope>
    <source>
        <strain evidence="6 7">6FBBBH3</strain>
    </source>
</reference>
<dbReference type="Gene3D" id="3.40.190.10">
    <property type="entry name" value="Periplasmic binding protein-like II"/>
    <property type="match status" value="2"/>
</dbReference>
<keyword evidence="7" id="KW-1185">Reference proteome</keyword>
<dbReference type="GO" id="GO:0003700">
    <property type="term" value="F:DNA-binding transcription factor activity"/>
    <property type="evidence" value="ECO:0007669"/>
    <property type="project" value="InterPro"/>
</dbReference>
<evidence type="ECO:0000256" key="1">
    <source>
        <dbReference type="ARBA" id="ARBA00009437"/>
    </source>
</evidence>
<evidence type="ECO:0000313" key="7">
    <source>
        <dbReference type="Proteomes" id="UP000271003"/>
    </source>
</evidence>
<sequence>MRTLHLESLRLLKALCQTHNLASAAILAEMPVSTASRLLSAMREHFEDELFTRCSGGLAPTARMCRLLPKVNTLLADYDDLMEPESFSPATLRRCFLIGCLDRAVRFVGPMLDTLARTAPGVSIEIVTLDNRWEEHLRSGVLDLVISPVRKVGEGFCHAVLASLGTCFVVAPDHPLLARLEQNGTVTLDDLLEFGHIEVAYTPSVFYRSHAALEPERWRERRIVVTAPSFFSALLMVRTSHLVLRMTASPVSFYDTLGVLRTFEAPAELDEAFEPKLIWHERGAGDPALEWFRAALIANAGKA</sequence>
<dbReference type="KEGG" id="sutt:SUTMEG_16640"/>
<dbReference type="Proteomes" id="UP000271003">
    <property type="component" value="Chromosome"/>
</dbReference>
<dbReference type="OrthoDB" id="5495633at2"/>
<evidence type="ECO:0000256" key="2">
    <source>
        <dbReference type="ARBA" id="ARBA00023015"/>
    </source>
</evidence>
<dbReference type="SUPFAM" id="SSF46785">
    <property type="entry name" value="Winged helix' DNA-binding domain"/>
    <property type="match status" value="1"/>
</dbReference>
<accession>A0A2Z6IBB5</accession>
<dbReference type="InterPro" id="IPR005119">
    <property type="entry name" value="LysR_subst-bd"/>
</dbReference>
<evidence type="ECO:0000256" key="3">
    <source>
        <dbReference type="ARBA" id="ARBA00023125"/>
    </source>
</evidence>
<dbReference type="SUPFAM" id="SSF53850">
    <property type="entry name" value="Periplasmic binding protein-like II"/>
    <property type="match status" value="1"/>
</dbReference>
<dbReference type="GO" id="GO:0003677">
    <property type="term" value="F:DNA binding"/>
    <property type="evidence" value="ECO:0007669"/>
    <property type="project" value="UniProtKB-KW"/>
</dbReference>
<dbReference type="PANTHER" id="PTHR30118:SF15">
    <property type="entry name" value="TRANSCRIPTIONAL REGULATORY PROTEIN"/>
    <property type="match status" value="1"/>
</dbReference>
<dbReference type="RefSeq" id="WP_120177343.1">
    <property type="nucleotide sequence ID" value="NZ_AP018786.1"/>
</dbReference>
<dbReference type="InterPro" id="IPR036388">
    <property type="entry name" value="WH-like_DNA-bd_sf"/>
</dbReference>
<evidence type="ECO:0000256" key="4">
    <source>
        <dbReference type="ARBA" id="ARBA00023163"/>
    </source>
</evidence>
<feature type="domain" description="HTH lysR-type" evidence="5">
    <location>
        <begin position="4"/>
        <end position="61"/>
    </location>
</feature>
<gene>
    <name evidence="6" type="ORF">SUTMEG_16640</name>
</gene>
<dbReference type="InterPro" id="IPR037402">
    <property type="entry name" value="YidZ_PBP2"/>
</dbReference>
<organism evidence="6 7">
    <name type="scientific">Sutterella megalosphaeroides</name>
    <dbReference type="NCBI Taxonomy" id="2494234"/>
    <lineage>
        <taxon>Bacteria</taxon>
        <taxon>Pseudomonadati</taxon>
        <taxon>Pseudomonadota</taxon>
        <taxon>Betaproteobacteria</taxon>
        <taxon>Burkholderiales</taxon>
        <taxon>Sutterellaceae</taxon>
        <taxon>Sutterella</taxon>
    </lineage>
</organism>
<dbReference type="Pfam" id="PF00126">
    <property type="entry name" value="HTH_1"/>
    <property type="match status" value="1"/>
</dbReference>
<comment type="similarity">
    <text evidence="1">Belongs to the LysR transcriptional regulatory family.</text>
</comment>
<keyword evidence="2" id="KW-0805">Transcription regulation</keyword>
<name>A0A2Z6IBB5_9BURK</name>
<proteinExistence type="inferred from homology"/>
<evidence type="ECO:0000259" key="5">
    <source>
        <dbReference type="PROSITE" id="PS50931"/>
    </source>
</evidence>
<keyword evidence="3" id="KW-0238">DNA-binding</keyword>
<dbReference type="AlphaFoldDB" id="A0A2Z6IBB5"/>
<dbReference type="InterPro" id="IPR000847">
    <property type="entry name" value="LysR_HTH_N"/>
</dbReference>
<dbReference type="Gene3D" id="1.10.10.10">
    <property type="entry name" value="Winged helix-like DNA-binding domain superfamily/Winged helix DNA-binding domain"/>
    <property type="match status" value="1"/>
</dbReference>
<evidence type="ECO:0000313" key="6">
    <source>
        <dbReference type="EMBL" id="BBF23773.1"/>
    </source>
</evidence>
<dbReference type="PANTHER" id="PTHR30118">
    <property type="entry name" value="HTH-TYPE TRANSCRIPTIONAL REGULATOR LEUO-RELATED"/>
    <property type="match status" value="1"/>
</dbReference>